<protein>
    <submittedName>
        <fullName evidence="3">THUMP domain-containing protein</fullName>
    </submittedName>
</protein>
<dbReference type="Proteomes" id="UP000050794">
    <property type="component" value="Unassembled WGS sequence"/>
</dbReference>
<evidence type="ECO:0000313" key="2">
    <source>
        <dbReference type="Proteomes" id="UP000050794"/>
    </source>
</evidence>
<proteinExistence type="predicted"/>
<accession>A0A183V7L0</accession>
<keyword evidence="2" id="KW-1185">Reference proteome</keyword>
<sequence>MFNIAEVKAAMKIVYDNVNMGRLNKAFKESVLGKMRITADWPSSTTDYDLKPFVPVPLREKHSFLVERHLRIALAKEQREKRTSYVIKAGADEVVARLHHPDPVGLRVTCNSLTKRIATARGWDENVPNADDVYRMIINLDVDELLNMARLLLSKRPYQMRRIFKNATVGPLRSEFIVSTLKQLKISQDNPSDLHSMNVRWIVPVELVAVQSAADTICARIKVAVEVAQLNDRIEYFIAYHANEILNLRMKQGRTITEAKITKMLGEVITVNEWKANIPSISIIAARIEALSTRSLWTLCPDEPEVCDLMVIWDDTIKYAFI</sequence>
<organism evidence="2 3">
    <name type="scientific">Toxocara canis</name>
    <name type="common">Canine roundworm</name>
    <dbReference type="NCBI Taxonomy" id="6265"/>
    <lineage>
        <taxon>Eukaryota</taxon>
        <taxon>Metazoa</taxon>
        <taxon>Ecdysozoa</taxon>
        <taxon>Nematoda</taxon>
        <taxon>Chromadorea</taxon>
        <taxon>Rhabditida</taxon>
        <taxon>Spirurina</taxon>
        <taxon>Ascaridomorpha</taxon>
        <taxon>Ascaridoidea</taxon>
        <taxon>Toxocaridae</taxon>
        <taxon>Toxocara</taxon>
    </lineage>
</organism>
<evidence type="ECO:0000313" key="1">
    <source>
        <dbReference type="EMBL" id="VDM48051.1"/>
    </source>
</evidence>
<dbReference type="AlphaFoldDB" id="A0A183V7L0"/>
<gene>
    <name evidence="1" type="ORF">TCNE_LOCUS16730</name>
</gene>
<evidence type="ECO:0000313" key="3">
    <source>
        <dbReference type="WBParaSite" id="TCNE_0001673101-mRNA-1"/>
    </source>
</evidence>
<dbReference type="EMBL" id="UYWY01023845">
    <property type="protein sequence ID" value="VDM48051.1"/>
    <property type="molecule type" value="Genomic_DNA"/>
</dbReference>
<dbReference type="WBParaSite" id="TCNE_0001673101-mRNA-1">
    <property type="protein sequence ID" value="TCNE_0001673101-mRNA-1"/>
    <property type="gene ID" value="TCNE_0001673101"/>
</dbReference>
<reference evidence="3" key="1">
    <citation type="submission" date="2016-06" db="UniProtKB">
        <authorList>
            <consortium name="WormBaseParasite"/>
        </authorList>
    </citation>
    <scope>IDENTIFICATION</scope>
</reference>
<name>A0A183V7L0_TOXCA</name>
<reference evidence="1 2" key="2">
    <citation type="submission" date="2018-11" db="EMBL/GenBank/DDBJ databases">
        <authorList>
            <consortium name="Pathogen Informatics"/>
        </authorList>
    </citation>
    <scope>NUCLEOTIDE SEQUENCE [LARGE SCALE GENOMIC DNA]</scope>
</reference>